<sequence length="235" mass="26114">MANITFSHISSYSLLRFVNPFPPLLPTNLSISRHLFPLHPHQLHRWWQCSTFCCWIHRLCDSTVCCLFVFAAGNFFYSAVGLHYEMAQRIVSCVNDWSTVKVALDIGCGRGILLNAVATQLKKTGSSGRVVGLDRSKRTTLSTLRTANMEGVGEYVTCREGDVRSLPFGDNYFDVVVSATFVHTVGKEYGHRTVEAAAERMRVLGEMVRVLKPCGVGVLWDLLHACGICPADSKN</sequence>
<dbReference type="PANTHER" id="PTHR45277">
    <property type="entry name" value="EXPRESSED PROTEIN"/>
    <property type="match status" value="1"/>
</dbReference>
<dbReference type="CDD" id="cd02440">
    <property type="entry name" value="AdoMet_MTases"/>
    <property type="match status" value="1"/>
</dbReference>
<proteinExistence type="predicted"/>
<dbReference type="EMBL" id="JAPFFL010000001">
    <property type="protein sequence ID" value="KAJ6752113.1"/>
    <property type="molecule type" value="Genomic_DNA"/>
</dbReference>
<dbReference type="SUPFAM" id="SSF53335">
    <property type="entry name" value="S-adenosyl-L-methionine-dependent methyltransferases"/>
    <property type="match status" value="1"/>
</dbReference>
<dbReference type="Gene3D" id="3.40.50.150">
    <property type="entry name" value="Vaccinia Virus protein VP39"/>
    <property type="match status" value="1"/>
</dbReference>
<dbReference type="InterPro" id="IPR029063">
    <property type="entry name" value="SAM-dependent_MTases_sf"/>
</dbReference>
<dbReference type="OrthoDB" id="10017101at2759"/>
<keyword evidence="3" id="KW-1185">Reference proteome</keyword>
<organism evidence="2 3">
    <name type="scientific">Salix viminalis</name>
    <name type="common">Common osier</name>
    <name type="synonym">Basket willow</name>
    <dbReference type="NCBI Taxonomy" id="40686"/>
    <lineage>
        <taxon>Eukaryota</taxon>
        <taxon>Viridiplantae</taxon>
        <taxon>Streptophyta</taxon>
        <taxon>Embryophyta</taxon>
        <taxon>Tracheophyta</taxon>
        <taxon>Spermatophyta</taxon>
        <taxon>Magnoliopsida</taxon>
        <taxon>eudicotyledons</taxon>
        <taxon>Gunneridae</taxon>
        <taxon>Pentapetalae</taxon>
        <taxon>rosids</taxon>
        <taxon>fabids</taxon>
        <taxon>Malpighiales</taxon>
        <taxon>Salicaceae</taxon>
        <taxon>Saliceae</taxon>
        <taxon>Salix</taxon>
    </lineage>
</organism>
<evidence type="ECO:0000313" key="3">
    <source>
        <dbReference type="Proteomes" id="UP001151529"/>
    </source>
</evidence>
<name>A0A9Q0ZYZ1_SALVM</name>
<reference evidence="2" key="1">
    <citation type="submission" date="2022-11" db="EMBL/GenBank/DDBJ databases">
        <authorList>
            <person name="Hyden B.L."/>
            <person name="Feng K."/>
            <person name="Yates T."/>
            <person name="Jawdy S."/>
            <person name="Smart L.B."/>
            <person name="Muchero W."/>
        </authorList>
    </citation>
    <scope>NUCLEOTIDE SEQUENCE</scope>
    <source>
        <tissue evidence="2">Shoot tip</tissue>
    </source>
</reference>
<reference evidence="2" key="2">
    <citation type="journal article" date="2023" name="Int. J. Mol. Sci.">
        <title>De Novo Assembly and Annotation of 11 Diverse Shrub Willow (Salix) Genomes Reveals Novel Gene Organization in Sex-Linked Regions.</title>
        <authorList>
            <person name="Hyden B."/>
            <person name="Feng K."/>
            <person name="Yates T.B."/>
            <person name="Jawdy S."/>
            <person name="Cereghino C."/>
            <person name="Smart L.B."/>
            <person name="Muchero W."/>
        </authorList>
    </citation>
    <scope>NUCLEOTIDE SEQUENCE [LARGE SCALE GENOMIC DNA]</scope>
    <source>
        <tissue evidence="2">Shoot tip</tissue>
    </source>
</reference>
<dbReference type="GO" id="GO:0008757">
    <property type="term" value="F:S-adenosylmethionine-dependent methyltransferase activity"/>
    <property type="evidence" value="ECO:0007669"/>
    <property type="project" value="InterPro"/>
</dbReference>
<feature type="domain" description="Methyltransferase type 11" evidence="1">
    <location>
        <begin position="104"/>
        <end position="216"/>
    </location>
</feature>
<gene>
    <name evidence="2" type="ORF">OIU85_002530</name>
</gene>
<evidence type="ECO:0000313" key="2">
    <source>
        <dbReference type="EMBL" id="KAJ6752113.1"/>
    </source>
</evidence>
<dbReference type="PANTHER" id="PTHR45277:SF1">
    <property type="entry name" value="EXPRESSED PROTEIN"/>
    <property type="match status" value="1"/>
</dbReference>
<dbReference type="Proteomes" id="UP001151529">
    <property type="component" value="Chromosome 16"/>
</dbReference>
<evidence type="ECO:0000259" key="1">
    <source>
        <dbReference type="Pfam" id="PF08241"/>
    </source>
</evidence>
<accession>A0A9Q0ZYZ1</accession>
<dbReference type="AlphaFoldDB" id="A0A9Q0ZYZ1"/>
<protein>
    <recommendedName>
        <fullName evidence="1">Methyltransferase type 11 domain-containing protein</fullName>
    </recommendedName>
</protein>
<dbReference type="Pfam" id="PF08241">
    <property type="entry name" value="Methyltransf_11"/>
    <property type="match status" value="1"/>
</dbReference>
<comment type="caution">
    <text evidence="2">The sequence shown here is derived from an EMBL/GenBank/DDBJ whole genome shotgun (WGS) entry which is preliminary data.</text>
</comment>
<dbReference type="InterPro" id="IPR013216">
    <property type="entry name" value="Methyltransf_11"/>
</dbReference>